<dbReference type="Proteomes" id="UP000291343">
    <property type="component" value="Unassembled WGS sequence"/>
</dbReference>
<dbReference type="SMR" id="A0A482WLR3"/>
<proteinExistence type="inferred from homology"/>
<evidence type="ECO:0000256" key="1">
    <source>
        <dbReference type="ARBA" id="ARBA00009058"/>
    </source>
</evidence>
<dbReference type="Pfam" id="PF13233">
    <property type="entry name" value="Complex1_LYR_2"/>
    <property type="match status" value="1"/>
</dbReference>
<comment type="similarity">
    <text evidence="1">Belongs to the FMC1 family.</text>
</comment>
<dbReference type="PANTHER" id="PTHR31716">
    <property type="entry name" value="PROTEIN FMC1 HOMOLOG"/>
    <property type="match status" value="1"/>
</dbReference>
<dbReference type="PANTHER" id="PTHR31716:SF1">
    <property type="entry name" value="PROTEIN FMC1 HOMOLOG"/>
    <property type="match status" value="1"/>
</dbReference>
<reference evidence="3 4" key="1">
    <citation type="journal article" date="2017" name="Gigascience">
        <title>Genome sequence of the small brown planthopper, Laodelphax striatellus.</title>
        <authorList>
            <person name="Zhu J."/>
            <person name="Jiang F."/>
            <person name="Wang X."/>
            <person name="Yang P."/>
            <person name="Bao Y."/>
            <person name="Zhao W."/>
            <person name="Wang W."/>
            <person name="Lu H."/>
            <person name="Wang Q."/>
            <person name="Cui N."/>
            <person name="Li J."/>
            <person name="Chen X."/>
            <person name="Luo L."/>
            <person name="Yu J."/>
            <person name="Kang L."/>
            <person name="Cui F."/>
        </authorList>
    </citation>
    <scope>NUCLEOTIDE SEQUENCE [LARGE SCALE GENOMIC DNA]</scope>
    <source>
        <strain evidence="3">Lst14</strain>
    </source>
</reference>
<evidence type="ECO:0000313" key="3">
    <source>
        <dbReference type="EMBL" id="RZF34176.1"/>
    </source>
</evidence>
<dbReference type="InParanoid" id="A0A482WLR3"/>
<dbReference type="OrthoDB" id="551431at2759"/>
<gene>
    <name evidence="3" type="ORF">LSTR_LSTR003586</name>
</gene>
<evidence type="ECO:0000256" key="2">
    <source>
        <dbReference type="ARBA" id="ARBA00013846"/>
    </source>
</evidence>
<dbReference type="FunCoup" id="A0A482WLR3">
    <property type="interactions" value="544"/>
</dbReference>
<sequence>MSALSKKGVLLGLRSLISELRKSSPTGNMKESLIMRYIFEQYRKYKVTDEQLCKAQQEMNFLAQAYHCYLRSQREYEQLHSQYLSKGERTVKQTADMVGFKLPHDAK</sequence>
<organism evidence="3 4">
    <name type="scientific">Laodelphax striatellus</name>
    <name type="common">Small brown planthopper</name>
    <name type="synonym">Delphax striatella</name>
    <dbReference type="NCBI Taxonomy" id="195883"/>
    <lineage>
        <taxon>Eukaryota</taxon>
        <taxon>Metazoa</taxon>
        <taxon>Ecdysozoa</taxon>
        <taxon>Arthropoda</taxon>
        <taxon>Hexapoda</taxon>
        <taxon>Insecta</taxon>
        <taxon>Pterygota</taxon>
        <taxon>Neoptera</taxon>
        <taxon>Paraneoptera</taxon>
        <taxon>Hemiptera</taxon>
        <taxon>Auchenorrhyncha</taxon>
        <taxon>Fulgoroidea</taxon>
        <taxon>Delphacidae</taxon>
        <taxon>Criomorphinae</taxon>
        <taxon>Laodelphax</taxon>
    </lineage>
</organism>
<comment type="caution">
    <text evidence="3">The sequence shown here is derived from an EMBL/GenBank/DDBJ whole genome shotgun (WGS) entry which is preliminary data.</text>
</comment>
<evidence type="ECO:0000313" key="4">
    <source>
        <dbReference type="Proteomes" id="UP000291343"/>
    </source>
</evidence>
<keyword evidence="4" id="KW-1185">Reference proteome</keyword>
<accession>A0A482WLR3</accession>
<protein>
    <recommendedName>
        <fullName evidence="2">Protein FMC1 homolog</fullName>
    </recommendedName>
</protein>
<name>A0A482WLR3_LAOST</name>
<dbReference type="EMBL" id="QKKF02032524">
    <property type="protein sequence ID" value="RZF34176.1"/>
    <property type="molecule type" value="Genomic_DNA"/>
</dbReference>
<dbReference type="AlphaFoldDB" id="A0A482WLR3"/>
<dbReference type="GO" id="GO:0005739">
    <property type="term" value="C:mitochondrion"/>
    <property type="evidence" value="ECO:0007669"/>
    <property type="project" value="TreeGrafter"/>
</dbReference>
<dbReference type="InterPro" id="IPR037667">
    <property type="entry name" value="FMC1_homologue"/>
</dbReference>
<dbReference type="CDD" id="cd20271">
    <property type="entry name" value="Complex1_LYR_FMC1"/>
    <property type="match status" value="1"/>
</dbReference>
<dbReference type="STRING" id="195883.A0A482WLR3"/>